<proteinExistence type="predicted"/>
<keyword evidence="2" id="KW-0812">Transmembrane</keyword>
<reference evidence="3" key="2">
    <citation type="submission" date="2015-06" db="UniProtKB">
        <authorList>
            <consortium name="EnsemblMetazoa"/>
        </authorList>
    </citation>
    <scope>IDENTIFICATION</scope>
</reference>
<dbReference type="HOGENOM" id="CLU_872463_0_0_1"/>
<accession>T1KKZ0</accession>
<feature type="coiled-coil region" evidence="1">
    <location>
        <begin position="103"/>
        <end position="144"/>
    </location>
</feature>
<keyword evidence="2" id="KW-0472">Membrane</keyword>
<dbReference type="EnsemblMetazoa" id="tetur14g00520.1">
    <property type="protein sequence ID" value="tetur14g00520.1"/>
    <property type="gene ID" value="tetur14g00520"/>
</dbReference>
<dbReference type="Proteomes" id="UP000015104">
    <property type="component" value="Unassembled WGS sequence"/>
</dbReference>
<feature type="transmembrane region" description="Helical" evidence="2">
    <location>
        <begin position="250"/>
        <end position="272"/>
    </location>
</feature>
<protein>
    <submittedName>
        <fullName evidence="3">Uncharacterized protein</fullName>
    </submittedName>
</protein>
<name>T1KKZ0_TETUR</name>
<keyword evidence="4" id="KW-1185">Reference proteome</keyword>
<evidence type="ECO:0000256" key="1">
    <source>
        <dbReference type="SAM" id="Coils"/>
    </source>
</evidence>
<dbReference type="AlphaFoldDB" id="T1KKZ0"/>
<sequence>MLSKIQHNQKEISKIKNELEQCRTELNGMVATNGQARAEAISREDEEDIVDELIKQRDKRVKSRAELLLLEEIYRLKLLDLKKQLERTKTPKRRREIFSMLSIKRKDKTNKEYQEKLNECKLLESVLQKEKNKLKKDKELYRTENVEISTEKDIKQVKSRTRGTKKLTILNLEFNGIFFDFTVPLDSPNNNFTNLCVNADGVKPAAANLTASNVPYPYYNYDRDPRQWFSSGYGTYGTTFAPFNGGIETLVVGFMISLAIGFIGLPLMILLYSMFLGNTGGGFNLAPPATTTTINGRKRLEASVIEALLPQRDSISNEKLIEIFKKLTAQPEQMNYLMSSFKNKETQ</sequence>
<dbReference type="EMBL" id="CAEY01000201">
    <property type="status" value="NOT_ANNOTATED_CDS"/>
    <property type="molecule type" value="Genomic_DNA"/>
</dbReference>
<reference evidence="4" key="1">
    <citation type="submission" date="2011-08" db="EMBL/GenBank/DDBJ databases">
        <authorList>
            <person name="Rombauts S."/>
        </authorList>
    </citation>
    <scope>NUCLEOTIDE SEQUENCE</scope>
    <source>
        <strain evidence="4">London</strain>
    </source>
</reference>
<evidence type="ECO:0000313" key="3">
    <source>
        <dbReference type="EnsemblMetazoa" id="tetur14g00520.1"/>
    </source>
</evidence>
<evidence type="ECO:0000313" key="4">
    <source>
        <dbReference type="Proteomes" id="UP000015104"/>
    </source>
</evidence>
<keyword evidence="1" id="KW-0175">Coiled coil</keyword>
<evidence type="ECO:0000256" key="2">
    <source>
        <dbReference type="SAM" id="Phobius"/>
    </source>
</evidence>
<keyword evidence="2" id="KW-1133">Transmembrane helix</keyword>
<organism evidence="3 4">
    <name type="scientific">Tetranychus urticae</name>
    <name type="common">Two-spotted spider mite</name>
    <dbReference type="NCBI Taxonomy" id="32264"/>
    <lineage>
        <taxon>Eukaryota</taxon>
        <taxon>Metazoa</taxon>
        <taxon>Ecdysozoa</taxon>
        <taxon>Arthropoda</taxon>
        <taxon>Chelicerata</taxon>
        <taxon>Arachnida</taxon>
        <taxon>Acari</taxon>
        <taxon>Acariformes</taxon>
        <taxon>Trombidiformes</taxon>
        <taxon>Prostigmata</taxon>
        <taxon>Eleutherengona</taxon>
        <taxon>Raphignathae</taxon>
        <taxon>Tetranychoidea</taxon>
        <taxon>Tetranychidae</taxon>
        <taxon>Tetranychus</taxon>
    </lineage>
</organism>